<reference evidence="3" key="1">
    <citation type="submission" date="2023-07" db="EMBL/GenBank/DDBJ databases">
        <authorList>
            <person name="Yue Y."/>
        </authorList>
    </citation>
    <scope>NUCLEOTIDE SEQUENCE [LARGE SCALE GENOMIC DNA]</scope>
    <source>
        <strain evidence="3">2Y89</strain>
    </source>
</reference>
<sequence>MLKNKRLVLILLFGLQILLNNVLKHYPEFVERFYSNGVYIFISKLMRYTFGWLPFSVGDVFYTIATIYIIRWLILNRKRIVKDTLNWVLDILATLSIAFISFHILWAFNYYRQPLNKSLGIKAEYSTNELVTFTERLIEKSNSFHNKLSPEDDSLKIEIPYSKTEIFNIVNNGYDELAKNYPHLKYNPASIKKSIYSIPLTYMGFSGYLNPFTNEAQVDGLIPTYKFPTTSCHEVAHQLGYAAENEANFIGSLAAIHNKDDYFKYAGYTFALRYCLAELFRRDSEIYYNILPRVNYGIIRNYQEVQTFWMDYENPLEPLFEKTFDSFLKVNNQANGMKSYNYVVALLVNYYENKTL</sequence>
<keyword evidence="1" id="KW-0472">Membrane</keyword>
<comment type="caution">
    <text evidence="2">The sequence shown here is derived from an EMBL/GenBank/DDBJ whole genome shotgun (WGS) entry which is preliminary data.</text>
</comment>
<evidence type="ECO:0000313" key="3">
    <source>
        <dbReference type="Proteomes" id="UP001198402"/>
    </source>
</evidence>
<dbReference type="Proteomes" id="UP001198402">
    <property type="component" value="Unassembled WGS sequence"/>
</dbReference>
<keyword evidence="1" id="KW-0812">Transmembrane</keyword>
<protein>
    <submittedName>
        <fullName evidence="2">DUF3810 domain-containing protein</fullName>
    </submittedName>
</protein>
<proteinExistence type="predicted"/>
<accession>A0ABS7Y0Q4</accession>
<dbReference type="RefSeq" id="WP_224478459.1">
    <property type="nucleotide sequence ID" value="NZ_JAIUJS010000004.1"/>
</dbReference>
<dbReference type="EMBL" id="JAIUJS010000004">
    <property type="protein sequence ID" value="MCA0153499.1"/>
    <property type="molecule type" value="Genomic_DNA"/>
</dbReference>
<name>A0ABS7Y0Q4_9FLAO</name>
<gene>
    <name evidence="2" type="ORF">LBV24_09755</name>
</gene>
<feature type="transmembrane region" description="Helical" evidence="1">
    <location>
        <begin position="87"/>
        <end position="108"/>
    </location>
</feature>
<keyword evidence="3" id="KW-1185">Reference proteome</keyword>
<feature type="transmembrane region" description="Helical" evidence="1">
    <location>
        <begin position="48"/>
        <end position="75"/>
    </location>
</feature>
<dbReference type="InterPro" id="IPR024294">
    <property type="entry name" value="DUF3810"/>
</dbReference>
<evidence type="ECO:0000313" key="2">
    <source>
        <dbReference type="EMBL" id="MCA0153499.1"/>
    </source>
</evidence>
<keyword evidence="1" id="KW-1133">Transmembrane helix</keyword>
<evidence type="ECO:0000256" key="1">
    <source>
        <dbReference type="SAM" id="Phobius"/>
    </source>
</evidence>
<dbReference type="Pfam" id="PF12725">
    <property type="entry name" value="DUF3810"/>
    <property type="match status" value="1"/>
</dbReference>
<organism evidence="2 3">
    <name type="scientific">Winogradskyella vincentii</name>
    <dbReference type="NCBI Taxonomy" id="2877122"/>
    <lineage>
        <taxon>Bacteria</taxon>
        <taxon>Pseudomonadati</taxon>
        <taxon>Bacteroidota</taxon>
        <taxon>Flavobacteriia</taxon>
        <taxon>Flavobacteriales</taxon>
        <taxon>Flavobacteriaceae</taxon>
        <taxon>Winogradskyella</taxon>
    </lineage>
</organism>